<evidence type="ECO:0000313" key="1">
    <source>
        <dbReference type="EMBL" id="SMC30877.1"/>
    </source>
</evidence>
<dbReference type="EMBL" id="FWXK01000001">
    <property type="protein sequence ID" value="SMC30877.1"/>
    <property type="molecule type" value="Genomic_DNA"/>
</dbReference>
<dbReference type="STRING" id="371602.SAMN04487984_0305"/>
<evidence type="ECO:0000313" key="2">
    <source>
        <dbReference type="Proteomes" id="UP000243884"/>
    </source>
</evidence>
<name>A0A1W1Y414_9LACT</name>
<accession>A0A1W1Y414</accession>
<organism evidence="1 2">
    <name type="scientific">Aerococcus suis</name>
    <dbReference type="NCBI Taxonomy" id="371602"/>
    <lineage>
        <taxon>Bacteria</taxon>
        <taxon>Bacillati</taxon>
        <taxon>Bacillota</taxon>
        <taxon>Bacilli</taxon>
        <taxon>Lactobacillales</taxon>
        <taxon>Aerococcaceae</taxon>
        <taxon>Aerococcus</taxon>
    </lineage>
</organism>
<sequence length="57" mass="6697">MDEWTDDILDRAYAQATSYEEKALFEAVKQSIRETDKRLEQAKGQLDGMAWDKEGWE</sequence>
<protein>
    <submittedName>
        <fullName evidence="1">Uncharacterized protein</fullName>
    </submittedName>
</protein>
<keyword evidence="2" id="KW-1185">Reference proteome</keyword>
<dbReference type="AlphaFoldDB" id="A0A1W1Y414"/>
<proteinExistence type="predicted"/>
<dbReference type="Proteomes" id="UP000243884">
    <property type="component" value="Unassembled WGS sequence"/>
</dbReference>
<gene>
    <name evidence="1" type="ORF">SAMN04487984_0305</name>
</gene>
<reference evidence="2" key="1">
    <citation type="submission" date="2017-04" db="EMBL/GenBank/DDBJ databases">
        <authorList>
            <person name="Varghese N."/>
            <person name="Submissions S."/>
        </authorList>
    </citation>
    <scope>NUCLEOTIDE SEQUENCE [LARGE SCALE GENOMIC DNA]</scope>
    <source>
        <strain evidence="2">DSM 21500</strain>
    </source>
</reference>
<dbReference type="RefSeq" id="WP_200804247.1">
    <property type="nucleotide sequence ID" value="NZ_FWXK01000001.1"/>
</dbReference>